<evidence type="ECO:0000259" key="9">
    <source>
        <dbReference type="Pfam" id="PF25780"/>
    </source>
</evidence>
<dbReference type="Pfam" id="PF13513">
    <property type="entry name" value="HEAT_EZ"/>
    <property type="match status" value="1"/>
</dbReference>
<keyword evidence="3" id="KW-0813">Transport</keyword>
<evidence type="ECO:0000256" key="3">
    <source>
        <dbReference type="ARBA" id="ARBA00022448"/>
    </source>
</evidence>
<keyword evidence="7" id="KW-0539">Nucleus</keyword>
<evidence type="ECO:0000256" key="2">
    <source>
        <dbReference type="ARBA" id="ARBA00004496"/>
    </source>
</evidence>
<feature type="region of interest" description="Disordered" evidence="8">
    <location>
        <begin position="304"/>
        <end position="327"/>
    </location>
</feature>
<sequence length="1087" mass="121852">MGTIVVVVRTYKSQAEASYDGISADKKVFCLLALARNQDFPDDLRQLCGVLLRRLFVTHFDFAWGQLPAEAQKQVKEEIIALVGRENEKPQMRRKICEVAAELVRNLIDDDGQNTWPEFWGFLFQCANSQSIPLKENSLIVFALVPGIFGNQQNNYLDIIKQMLAQSLANSEYSVRFYAAKALACFVTDHEKEENVLKHFSDLVPAYLKTMEESVHQQEDDALLKYAIEIIGLVPKFMRPSLAVFLQLCLGIAKETQLPDEWRHLALECCITAAESIPGGFKKIGAQFIPLLVQLMLEMMTDREDEEDWAASDEPVEEDSDSNPSNAESGLDRFACALGGKTVLPIVMNQVQAMLGSPDWKQRYAGLMAVSAVGEGCAKQMESILGEIVIPILGFLKDPHPQVKYAACNALGQMATDFAPNYEKKFHSKVLPGLLMLLEENHCARVQAHAGAALVNFCEECPRDILKNYASPLLQVLESCFNLKLKELQTSNKKLVLEQLVTTVASIANTLEDDFVAFYERFMPCMKYIMQNANTQELRLLRGKTIECASLIGLAVGPDKFTQDAADIMDLLLRTQVDNGGIQIADDDPQLSYMITAWARICQILGERFAPYLPMVMTPVLRTAAIKPELAMLDPEEVKDVEGAEDWELISLGDSQSVGLHTARLEDKAMACQMLVCYARVMKTHFRPYVDEVVKLIVPLLKFYFHDGVRSSAAEIIPHLIRCLNGDPQAQVVLWNMLKSEVLIATEAEPEAEVKCEQLFAIASSIELLPKEAFDVDTIEKITTVVEKVFTDHFERSADRAEQRKDEDFDEVIEQQLWDEMEEDNYVLTKAADVIHALLKTQGSSYLPFMERMIVPLVTKLIGHDRHWQERQWGLCIWDDIMEFTGAAAVKYQHSFVPNMLNYLSDTSAEVRQAASYGCGIMAQYGQDAFAEACKGALPGLARIVSDPEARTESNITATENAISAVAKIIKYCPSCVNLEEVVPLWLSWLPIWEDKDEMDSVYGLLCDLLESNSVAVLGPQASNLPRIVQIVAETFLRRSLADDSTVKTRLISLIRMIQNDANLFQYCYASLSAEQQNALQEALQQL</sequence>
<dbReference type="InterPro" id="IPR057672">
    <property type="entry name" value="TPR_IPO4/5"/>
</dbReference>
<dbReference type="Pfam" id="PF18808">
    <property type="entry name" value="Importin_rep_4"/>
    <property type="match status" value="1"/>
</dbReference>
<protein>
    <recommendedName>
        <fullName evidence="9">IPO4/5-like TPR repeats domain-containing protein</fullName>
    </recommendedName>
</protein>
<evidence type="ECO:0000256" key="4">
    <source>
        <dbReference type="ARBA" id="ARBA00022490"/>
    </source>
</evidence>
<feature type="domain" description="IPO4/5-like TPR repeats" evidence="9">
    <location>
        <begin position="89"/>
        <end position="248"/>
    </location>
</feature>
<evidence type="ECO:0000256" key="5">
    <source>
        <dbReference type="ARBA" id="ARBA00022737"/>
    </source>
</evidence>
<dbReference type="InterPro" id="IPR000357">
    <property type="entry name" value="HEAT"/>
</dbReference>
<evidence type="ECO:0000256" key="6">
    <source>
        <dbReference type="ARBA" id="ARBA00022927"/>
    </source>
</evidence>
<dbReference type="Proteomes" id="UP000708208">
    <property type="component" value="Unassembled WGS sequence"/>
</dbReference>
<dbReference type="EMBL" id="CAJVCH010098875">
    <property type="protein sequence ID" value="CAG7723406.1"/>
    <property type="molecule type" value="Genomic_DNA"/>
</dbReference>
<organism evidence="10 11">
    <name type="scientific">Allacma fusca</name>
    <dbReference type="NCBI Taxonomy" id="39272"/>
    <lineage>
        <taxon>Eukaryota</taxon>
        <taxon>Metazoa</taxon>
        <taxon>Ecdysozoa</taxon>
        <taxon>Arthropoda</taxon>
        <taxon>Hexapoda</taxon>
        <taxon>Collembola</taxon>
        <taxon>Symphypleona</taxon>
        <taxon>Sminthuridae</taxon>
        <taxon>Allacma</taxon>
    </lineage>
</organism>
<dbReference type="GO" id="GO:0005737">
    <property type="term" value="C:cytoplasm"/>
    <property type="evidence" value="ECO:0007669"/>
    <property type="project" value="UniProtKB-SubCell"/>
</dbReference>
<reference evidence="10" key="1">
    <citation type="submission" date="2021-06" db="EMBL/GenBank/DDBJ databases">
        <authorList>
            <person name="Hodson N. C."/>
            <person name="Mongue J. A."/>
            <person name="Jaron S. K."/>
        </authorList>
    </citation>
    <scope>NUCLEOTIDE SEQUENCE</scope>
</reference>
<comment type="caution">
    <text evidence="10">The sequence shown here is derived from an EMBL/GenBank/DDBJ whole genome shotgun (WGS) entry which is preliminary data.</text>
</comment>
<keyword evidence="4" id="KW-0963">Cytoplasm</keyword>
<dbReference type="OrthoDB" id="543373at2759"/>
<keyword evidence="11" id="KW-1185">Reference proteome</keyword>
<keyword evidence="6" id="KW-0653">Protein transport</keyword>
<name>A0A8J2P2S8_9HEXA</name>
<dbReference type="InterPro" id="IPR040122">
    <property type="entry name" value="Importin_beta"/>
</dbReference>
<evidence type="ECO:0000256" key="8">
    <source>
        <dbReference type="SAM" id="MobiDB-lite"/>
    </source>
</evidence>
<comment type="subcellular location">
    <subcellularLocation>
        <location evidence="2">Cytoplasm</location>
    </subcellularLocation>
    <subcellularLocation>
        <location evidence="1">Nucleus</location>
    </subcellularLocation>
</comment>
<evidence type="ECO:0000313" key="11">
    <source>
        <dbReference type="Proteomes" id="UP000708208"/>
    </source>
</evidence>
<keyword evidence="5" id="KW-0677">Repeat</keyword>
<dbReference type="InterPro" id="IPR041389">
    <property type="entry name" value="Importin_rep_6"/>
</dbReference>
<evidence type="ECO:0000256" key="1">
    <source>
        <dbReference type="ARBA" id="ARBA00004123"/>
    </source>
</evidence>
<evidence type="ECO:0000313" key="10">
    <source>
        <dbReference type="EMBL" id="CAG7723406.1"/>
    </source>
</evidence>
<dbReference type="InterPro" id="IPR041653">
    <property type="entry name" value="Importin_rep_4"/>
</dbReference>
<dbReference type="GO" id="GO:0006606">
    <property type="term" value="P:protein import into nucleus"/>
    <property type="evidence" value="ECO:0007669"/>
    <property type="project" value="InterPro"/>
</dbReference>
<accession>A0A8J2P2S8</accession>
<feature type="compositionally biased region" description="Acidic residues" evidence="8">
    <location>
        <begin position="304"/>
        <end position="321"/>
    </location>
</feature>
<dbReference type="PANTHER" id="PTHR10527">
    <property type="entry name" value="IMPORTIN BETA"/>
    <property type="match status" value="1"/>
</dbReference>
<dbReference type="Pfam" id="PF18829">
    <property type="entry name" value="Importin_rep_6"/>
    <property type="match status" value="1"/>
</dbReference>
<evidence type="ECO:0000256" key="7">
    <source>
        <dbReference type="ARBA" id="ARBA00023242"/>
    </source>
</evidence>
<gene>
    <name evidence="10" type="ORF">AFUS01_LOCUS12496</name>
</gene>
<dbReference type="GO" id="GO:0005634">
    <property type="term" value="C:nucleus"/>
    <property type="evidence" value="ECO:0007669"/>
    <property type="project" value="UniProtKB-SubCell"/>
</dbReference>
<dbReference type="Pfam" id="PF02985">
    <property type="entry name" value="HEAT"/>
    <property type="match status" value="1"/>
</dbReference>
<proteinExistence type="predicted"/>
<dbReference type="Pfam" id="PF25780">
    <property type="entry name" value="TPR_IPO5"/>
    <property type="match status" value="1"/>
</dbReference>
<dbReference type="AlphaFoldDB" id="A0A8J2P2S8"/>